<name>A0A0B6ZE95_9EUPU</name>
<feature type="signal peptide" evidence="1">
    <location>
        <begin position="1"/>
        <end position="22"/>
    </location>
</feature>
<organism evidence="2">
    <name type="scientific">Arion vulgaris</name>
    <dbReference type="NCBI Taxonomy" id="1028688"/>
    <lineage>
        <taxon>Eukaryota</taxon>
        <taxon>Metazoa</taxon>
        <taxon>Spiralia</taxon>
        <taxon>Lophotrochozoa</taxon>
        <taxon>Mollusca</taxon>
        <taxon>Gastropoda</taxon>
        <taxon>Heterobranchia</taxon>
        <taxon>Euthyneura</taxon>
        <taxon>Panpulmonata</taxon>
        <taxon>Eupulmonata</taxon>
        <taxon>Stylommatophora</taxon>
        <taxon>Helicina</taxon>
        <taxon>Arionoidea</taxon>
        <taxon>Arionidae</taxon>
        <taxon>Arion</taxon>
    </lineage>
</organism>
<evidence type="ECO:0000256" key="1">
    <source>
        <dbReference type="SAM" id="SignalP"/>
    </source>
</evidence>
<sequence length="208" mass="23756">MYLIKFMFTICVLFSLPTTTDCQYDDPNCWYDDFIYTQLTCTNVTDFPKLKPGSDVQNVEIVKFEGGDITTIYNDSLPSGIIYLLFDGHPLINISADAFQASVNTLKQLYITGAKFTSLPTALLSLNKLTNLTLADTPIQYWNSTILEHIAITLRYISFRNVGLIQWPSWFSYFHSLFAIYITRNTLTSIPEDAFNSSQDTLERISFE</sequence>
<gene>
    <name evidence="2" type="primary">ORF60114</name>
</gene>
<dbReference type="EMBL" id="HACG01019907">
    <property type="protein sequence ID" value="CEK66772.1"/>
    <property type="molecule type" value="Transcribed_RNA"/>
</dbReference>
<feature type="chain" id="PRO_5002123731" description="LRRNT domain-containing protein" evidence="1">
    <location>
        <begin position="23"/>
        <end position="208"/>
    </location>
</feature>
<evidence type="ECO:0008006" key="3">
    <source>
        <dbReference type="Google" id="ProtNLM"/>
    </source>
</evidence>
<evidence type="ECO:0000313" key="2">
    <source>
        <dbReference type="EMBL" id="CEK66772.1"/>
    </source>
</evidence>
<accession>A0A0B6ZE95</accession>
<proteinExistence type="predicted"/>
<dbReference type="SUPFAM" id="SSF52058">
    <property type="entry name" value="L domain-like"/>
    <property type="match status" value="1"/>
</dbReference>
<keyword evidence="1" id="KW-0732">Signal</keyword>
<reference evidence="2" key="1">
    <citation type="submission" date="2014-12" db="EMBL/GenBank/DDBJ databases">
        <title>Insight into the proteome of Arion vulgaris.</title>
        <authorList>
            <person name="Aradska J."/>
            <person name="Bulat T."/>
            <person name="Smidak R."/>
            <person name="Sarate P."/>
            <person name="Gangsoo J."/>
            <person name="Sialana F."/>
            <person name="Bilban M."/>
            <person name="Lubec G."/>
        </authorList>
    </citation>
    <scope>NUCLEOTIDE SEQUENCE</scope>
    <source>
        <tissue evidence="2">Skin</tissue>
    </source>
</reference>
<dbReference type="AlphaFoldDB" id="A0A0B6ZE95"/>
<protein>
    <recommendedName>
        <fullName evidence="3">LRRNT domain-containing protein</fullName>
    </recommendedName>
</protein>
<dbReference type="InterPro" id="IPR032675">
    <property type="entry name" value="LRR_dom_sf"/>
</dbReference>
<feature type="non-terminal residue" evidence="2">
    <location>
        <position position="208"/>
    </location>
</feature>
<dbReference type="Gene3D" id="3.80.10.10">
    <property type="entry name" value="Ribonuclease Inhibitor"/>
    <property type="match status" value="1"/>
</dbReference>